<keyword evidence="11" id="KW-1185">Reference proteome</keyword>
<dbReference type="PROSITE" id="PS00584">
    <property type="entry name" value="PFKB_KINASES_2"/>
    <property type="match status" value="1"/>
</dbReference>
<evidence type="ECO:0000256" key="5">
    <source>
        <dbReference type="ARBA" id="ARBA00022840"/>
    </source>
</evidence>
<dbReference type="RefSeq" id="WP_107897043.1">
    <property type="nucleotide sequence ID" value="NZ_PYWM01000030.1"/>
</dbReference>
<dbReference type="GO" id="GO:0008662">
    <property type="term" value="F:1-phosphofructokinase activity"/>
    <property type="evidence" value="ECO:0007669"/>
    <property type="project" value="UniProtKB-UniRule"/>
</dbReference>
<feature type="domain" description="Carbohydrate kinase PfkB" evidence="9">
    <location>
        <begin position="10"/>
        <end position="285"/>
    </location>
</feature>
<dbReference type="AlphaFoldDB" id="A0A4V5TLC3"/>
<dbReference type="Pfam" id="PF00294">
    <property type="entry name" value="PfkB"/>
    <property type="match status" value="1"/>
</dbReference>
<dbReference type="PROSITE" id="PS00583">
    <property type="entry name" value="PFKB_KINASES_1"/>
    <property type="match status" value="1"/>
</dbReference>
<dbReference type="PIRSF" id="PIRSF000535">
    <property type="entry name" value="1PFK/6PFK/LacC"/>
    <property type="match status" value="1"/>
</dbReference>
<keyword evidence="3 7" id="KW-0547">Nucleotide-binding</keyword>
<evidence type="ECO:0000256" key="4">
    <source>
        <dbReference type="ARBA" id="ARBA00022777"/>
    </source>
</evidence>
<dbReference type="GO" id="GO:0005988">
    <property type="term" value="P:lactose metabolic process"/>
    <property type="evidence" value="ECO:0007669"/>
    <property type="project" value="UniProtKB-KW"/>
</dbReference>
<keyword evidence="2 7" id="KW-0808">Transferase</keyword>
<evidence type="ECO:0000313" key="11">
    <source>
        <dbReference type="Proteomes" id="UP000308744"/>
    </source>
</evidence>
<evidence type="ECO:0000313" key="10">
    <source>
        <dbReference type="EMBL" id="TKI67063.1"/>
    </source>
</evidence>
<dbReference type="InterPro" id="IPR017583">
    <property type="entry name" value="Tagatose/fructose_Pkinase"/>
</dbReference>
<comment type="similarity">
    <text evidence="7">Belongs to the carbohydrate kinase PfkB family. LacC subfamily.</text>
</comment>
<comment type="catalytic activity">
    <reaction evidence="7">
        <text>D-tagatofuranose 6-phosphate + ATP = D-tagatofuranose 1,6-bisphosphate + ADP + H(+)</text>
        <dbReference type="Rhea" id="RHEA:12420"/>
        <dbReference type="ChEBI" id="CHEBI:15378"/>
        <dbReference type="ChEBI" id="CHEBI:30616"/>
        <dbReference type="ChEBI" id="CHEBI:58694"/>
        <dbReference type="ChEBI" id="CHEBI:58695"/>
        <dbReference type="ChEBI" id="CHEBI:456216"/>
        <dbReference type="EC" id="2.7.1.144"/>
    </reaction>
</comment>
<dbReference type="Gene3D" id="3.40.1190.20">
    <property type="match status" value="1"/>
</dbReference>
<dbReference type="PANTHER" id="PTHR46566">
    <property type="entry name" value="1-PHOSPHOFRUCTOKINASE-RELATED"/>
    <property type="match status" value="1"/>
</dbReference>
<dbReference type="InterPro" id="IPR011611">
    <property type="entry name" value="PfkB_dom"/>
</dbReference>
<dbReference type="GO" id="GO:2001059">
    <property type="term" value="P:D-tagatose 6-phosphate catabolic process"/>
    <property type="evidence" value="ECO:0007669"/>
    <property type="project" value="UniProtKB-UniPathway"/>
</dbReference>
<dbReference type="GO" id="GO:0005524">
    <property type="term" value="F:ATP binding"/>
    <property type="evidence" value="ECO:0007669"/>
    <property type="project" value="UniProtKB-UniRule"/>
</dbReference>
<organism evidence="10 11">
    <name type="scientific">Lysinibacillus mangiferihumi</name>
    <dbReference type="NCBI Taxonomy" id="1130819"/>
    <lineage>
        <taxon>Bacteria</taxon>
        <taxon>Bacillati</taxon>
        <taxon>Bacillota</taxon>
        <taxon>Bacilli</taxon>
        <taxon>Bacillales</taxon>
        <taxon>Bacillaceae</taxon>
        <taxon>Lysinibacillus</taxon>
    </lineage>
</organism>
<evidence type="ECO:0000256" key="2">
    <source>
        <dbReference type="ARBA" id="ARBA00022679"/>
    </source>
</evidence>
<dbReference type="CDD" id="cd01164">
    <property type="entry name" value="FruK_PfkB_like"/>
    <property type="match status" value="1"/>
</dbReference>
<dbReference type="InterPro" id="IPR002173">
    <property type="entry name" value="Carboh/pur_kinase_PfkB_CS"/>
</dbReference>
<comment type="function">
    <text evidence="8">Catalyzes the ATP-dependent phosphorylation of fructose-l-phosphate to fructose-l,6-bisphosphate.</text>
</comment>
<evidence type="ECO:0000256" key="8">
    <source>
        <dbReference type="RuleBase" id="RU369061"/>
    </source>
</evidence>
<dbReference type="GO" id="GO:0016052">
    <property type="term" value="P:carbohydrate catabolic process"/>
    <property type="evidence" value="ECO:0007669"/>
    <property type="project" value="UniProtKB-ARBA"/>
</dbReference>
<proteinExistence type="inferred from homology"/>
<dbReference type="SUPFAM" id="SSF53613">
    <property type="entry name" value="Ribokinase-like"/>
    <property type="match status" value="1"/>
</dbReference>
<dbReference type="Proteomes" id="UP000308744">
    <property type="component" value="Unassembled WGS sequence"/>
</dbReference>
<keyword evidence="4 8" id="KW-0418">Kinase</keyword>
<keyword evidence="5 7" id="KW-0067">ATP-binding</keyword>
<name>A0A4V5TLC3_9BACI</name>
<dbReference type="EC" id="2.7.1.144" evidence="7"/>
<comment type="catalytic activity">
    <reaction evidence="6 8">
        <text>beta-D-fructose 1-phosphate + ATP = beta-D-fructose 1,6-bisphosphate + ADP + H(+)</text>
        <dbReference type="Rhea" id="RHEA:14213"/>
        <dbReference type="ChEBI" id="CHEBI:15378"/>
        <dbReference type="ChEBI" id="CHEBI:30616"/>
        <dbReference type="ChEBI" id="CHEBI:32966"/>
        <dbReference type="ChEBI" id="CHEBI:138881"/>
        <dbReference type="ChEBI" id="CHEBI:456216"/>
        <dbReference type="EC" id="2.7.1.56"/>
    </reaction>
</comment>
<evidence type="ECO:0000259" key="9">
    <source>
        <dbReference type="Pfam" id="PF00294"/>
    </source>
</evidence>
<dbReference type="GO" id="GO:0044281">
    <property type="term" value="P:small molecule metabolic process"/>
    <property type="evidence" value="ECO:0007669"/>
    <property type="project" value="UniProtKB-ARBA"/>
</dbReference>
<evidence type="ECO:0000256" key="1">
    <source>
        <dbReference type="ARBA" id="ARBA00005380"/>
    </source>
</evidence>
<dbReference type="InterPro" id="IPR029056">
    <property type="entry name" value="Ribokinase-like"/>
</dbReference>
<dbReference type="InterPro" id="IPR022463">
    <property type="entry name" value="1-PFruKinase"/>
</dbReference>
<dbReference type="NCBIfam" id="TIGR03168">
    <property type="entry name" value="1-PFK"/>
    <property type="match status" value="1"/>
</dbReference>
<gene>
    <name evidence="10" type="primary">pfkB</name>
    <name evidence="10" type="ORF">FC756_13565</name>
</gene>
<comment type="similarity">
    <text evidence="1">Belongs to the carbohydrate kinase pfkB family.</text>
</comment>
<evidence type="ECO:0000256" key="3">
    <source>
        <dbReference type="ARBA" id="ARBA00022741"/>
    </source>
</evidence>
<evidence type="ECO:0000256" key="6">
    <source>
        <dbReference type="ARBA" id="ARBA00047745"/>
    </source>
</evidence>
<dbReference type="GO" id="GO:0009024">
    <property type="term" value="F:tagatose-6-phosphate kinase activity"/>
    <property type="evidence" value="ECO:0007669"/>
    <property type="project" value="UniProtKB-EC"/>
</dbReference>
<comment type="pathway">
    <text evidence="7">Carbohydrate metabolism; D-tagatose 6-phosphate degradation; D-glyceraldehyde 3-phosphate and glycerone phosphate from D-tagatose 6-phosphate: step 1/2.</text>
</comment>
<keyword evidence="7" id="KW-0423">Lactose metabolism</keyword>
<dbReference type="UniPathway" id="UPA00704">
    <property type="reaction ID" value="UER00715"/>
</dbReference>
<sequence length="303" mass="32763">MIYTVTLNPSIDLIVEVPDFQLNHLNRIERESKFPGGKGINVSRVLNTMGVPSVALGYIGGFTGAYIHKALESEGIQTDFVNVQEDSRINIKLKTENETEINGQGPALTEQNMQELYKKLENLQAGDILILAGSIPPSLPKSFYCDITAKYRIRGVKVVVDAGGKVLADVLQQKPFLVKPNHHELSDLFGVAIHTMDDIISYGKKVLAMGAEHVIVSMAGDGALLFVNDEVYKATVPQGDVVNSVGAGDSLVAGFIGTYAQKQDLRKALQVAVATGSATAFSKDLASKNMIDFLMDQVAIKKI</sequence>
<dbReference type="EMBL" id="SZPU01000053">
    <property type="protein sequence ID" value="TKI67063.1"/>
    <property type="molecule type" value="Genomic_DNA"/>
</dbReference>
<evidence type="ECO:0000256" key="7">
    <source>
        <dbReference type="PIRNR" id="PIRNR000535"/>
    </source>
</evidence>
<protein>
    <recommendedName>
        <fullName evidence="7">Tagatose-6-phosphate kinase</fullName>
        <ecNumber evidence="7">2.7.1.144</ecNumber>
    </recommendedName>
</protein>
<dbReference type="GO" id="GO:0005829">
    <property type="term" value="C:cytosol"/>
    <property type="evidence" value="ECO:0007669"/>
    <property type="project" value="TreeGrafter"/>
</dbReference>
<reference evidence="10 11" key="1">
    <citation type="submission" date="2019-04" db="EMBL/GenBank/DDBJ databases">
        <title>Lysinibacillus genome sequencing.</title>
        <authorList>
            <person name="Dunlap C."/>
        </authorList>
    </citation>
    <scope>NUCLEOTIDE SEQUENCE [LARGE SCALE GENOMIC DNA]</scope>
    <source>
        <strain evidence="10 11">CCTCC AB 2010389</strain>
    </source>
</reference>
<accession>A0A4V5TLC3</accession>
<dbReference type="FunFam" id="3.40.1190.20:FF:000001">
    <property type="entry name" value="Phosphofructokinase"/>
    <property type="match status" value="1"/>
</dbReference>
<dbReference type="NCBIfam" id="TIGR03828">
    <property type="entry name" value="pfkB"/>
    <property type="match status" value="1"/>
</dbReference>
<dbReference type="PANTHER" id="PTHR46566:SF1">
    <property type="entry name" value="1-PHOSPHOFRUCTOKINASE"/>
    <property type="match status" value="1"/>
</dbReference>
<comment type="caution">
    <text evidence="10">The sequence shown here is derived from an EMBL/GenBank/DDBJ whole genome shotgun (WGS) entry which is preliminary data.</text>
</comment>